<gene>
    <name evidence="1" type="ORF">S01H4_18030</name>
</gene>
<protein>
    <submittedName>
        <fullName evidence="1">Uncharacterized protein</fullName>
    </submittedName>
</protein>
<organism evidence="1">
    <name type="scientific">marine sediment metagenome</name>
    <dbReference type="NCBI Taxonomy" id="412755"/>
    <lineage>
        <taxon>unclassified sequences</taxon>
        <taxon>metagenomes</taxon>
        <taxon>ecological metagenomes</taxon>
    </lineage>
</organism>
<proteinExistence type="predicted"/>
<dbReference type="EMBL" id="BART01007974">
    <property type="protein sequence ID" value="GAG66660.1"/>
    <property type="molecule type" value="Genomic_DNA"/>
</dbReference>
<comment type="caution">
    <text evidence="1">The sequence shown here is derived from an EMBL/GenBank/DDBJ whole genome shotgun (WGS) entry which is preliminary data.</text>
</comment>
<name>X0ZAX3_9ZZZZ</name>
<evidence type="ECO:0000313" key="1">
    <source>
        <dbReference type="EMBL" id="GAG66660.1"/>
    </source>
</evidence>
<feature type="non-terminal residue" evidence="1">
    <location>
        <position position="101"/>
    </location>
</feature>
<reference evidence="1" key="1">
    <citation type="journal article" date="2014" name="Front. Microbiol.">
        <title>High frequency of phylogenetically diverse reductive dehalogenase-homologous genes in deep subseafloor sedimentary metagenomes.</title>
        <authorList>
            <person name="Kawai M."/>
            <person name="Futagami T."/>
            <person name="Toyoda A."/>
            <person name="Takaki Y."/>
            <person name="Nishi S."/>
            <person name="Hori S."/>
            <person name="Arai W."/>
            <person name="Tsubouchi T."/>
            <person name="Morono Y."/>
            <person name="Uchiyama I."/>
            <person name="Ito T."/>
            <person name="Fujiyama A."/>
            <person name="Inagaki F."/>
            <person name="Takami H."/>
        </authorList>
    </citation>
    <scope>NUCLEOTIDE SEQUENCE</scope>
    <source>
        <strain evidence="1">Expedition CK06-06</strain>
    </source>
</reference>
<sequence length="101" mass="11834">MRSGRVVYNSDIMQYGVFRKRLPDKTGVCPLDSITLEEGNHNFVEGMDGWKSVPKGHLVQKWVDFFDTIYDADWYVNTCGCEFDEHYIENPHEVFKALRKI</sequence>
<dbReference type="AlphaFoldDB" id="X0ZAX3"/>
<accession>X0ZAX3</accession>